<feature type="transmembrane region" description="Helical" evidence="1">
    <location>
        <begin position="205"/>
        <end position="225"/>
    </location>
</feature>
<comment type="caution">
    <text evidence="3">The sequence shown here is derived from an EMBL/GenBank/DDBJ whole genome shotgun (WGS) entry which is preliminary data.</text>
</comment>
<feature type="transmembrane region" description="Helical" evidence="1">
    <location>
        <begin position="172"/>
        <end position="193"/>
    </location>
</feature>
<dbReference type="AlphaFoldDB" id="A0A8J7IWT1"/>
<sequence>MALLIFAWSFLLLISWTIGTSILNVVRADCFERRGDRAILAVWLGIMLLAIALLAVSLIAPLTPFVGSAIALVLVSIALRSRATRVEAISLYQSISQKHLFVFLGIAIFTAFFASQKVTIDDTGLYHFQVIQWLSKHGTVPGLALIHFTFGYPCSWLALAAPFNAGFLEGQAASLTGGFVFLILALQLSICLSHIFENRQKFEDWFFVATASLSFPILLGSGLVASPSPDVPTIGLTILTAWTIVVACNRRKNINNYLIPLILATAALTVKLSALCLFVTAFLFFILNSRHNLFHCLKGSAIVFLLILPMLGFGFIASGCPVFPVSLICFDFLPWSVGKETARRITQIIHDCSKWMCLPGAPQNVEGLNWLWYWIQFQKQTFFLIICSFTSLLGLFEFASLHRIKGDKFIAILGISGTLFVLYGNPFLRIGLGYFIVIPAFLLALFCHSRSRFRAIAVLVTSGTANSWIGFSHTYFAIFGLTLTLTLIVWFYSSKISNIAFLTFLLVTLLIVPVKLHITQPTTQLFLLLPPQFQPPTPISFVRKQVNDVEYLSPDREPHFFNPCWNAPLPCTPELTHNDIRLRNPERGIQKGFVRNSF</sequence>
<feature type="transmembrane region" description="Helical" evidence="1">
    <location>
        <begin position="261"/>
        <end position="286"/>
    </location>
</feature>
<accession>A0A8J7IWT1</accession>
<feature type="transmembrane region" description="Helical" evidence="1">
    <location>
        <begin position="38"/>
        <end position="56"/>
    </location>
</feature>
<feature type="transmembrane region" description="Helical" evidence="1">
    <location>
        <begin position="6"/>
        <end position="26"/>
    </location>
</feature>
<feature type="transmembrane region" description="Helical" evidence="1">
    <location>
        <begin position="231"/>
        <end position="249"/>
    </location>
</feature>
<dbReference type="EMBL" id="JADEWZ010000042">
    <property type="protein sequence ID" value="MBE9118273.1"/>
    <property type="molecule type" value="Genomic_DNA"/>
</dbReference>
<evidence type="ECO:0000259" key="2">
    <source>
        <dbReference type="Pfam" id="PF26626"/>
    </source>
</evidence>
<feature type="transmembrane region" description="Helical" evidence="1">
    <location>
        <begin position="381"/>
        <end position="401"/>
    </location>
</feature>
<gene>
    <name evidence="3" type="ORF">IQ249_20485</name>
</gene>
<feature type="transmembrane region" description="Helical" evidence="1">
    <location>
        <begin position="430"/>
        <end position="447"/>
    </location>
</feature>
<feature type="transmembrane region" description="Helical" evidence="1">
    <location>
        <begin position="468"/>
        <end position="493"/>
    </location>
</feature>
<keyword evidence="4" id="KW-1185">Reference proteome</keyword>
<evidence type="ECO:0000256" key="1">
    <source>
        <dbReference type="SAM" id="Phobius"/>
    </source>
</evidence>
<evidence type="ECO:0000313" key="4">
    <source>
        <dbReference type="Proteomes" id="UP000654482"/>
    </source>
</evidence>
<feature type="transmembrane region" description="Helical" evidence="1">
    <location>
        <begin position="100"/>
        <end position="120"/>
    </location>
</feature>
<keyword evidence="1" id="KW-0472">Membrane</keyword>
<reference evidence="3" key="1">
    <citation type="submission" date="2020-10" db="EMBL/GenBank/DDBJ databases">
        <authorList>
            <person name="Castelo-Branco R."/>
            <person name="Eusebio N."/>
            <person name="Adriana R."/>
            <person name="Vieira A."/>
            <person name="Brugerolle De Fraissinette N."/>
            <person name="Rezende De Castro R."/>
            <person name="Schneider M.P."/>
            <person name="Vasconcelos V."/>
            <person name="Leao P.N."/>
        </authorList>
    </citation>
    <scope>NUCLEOTIDE SEQUENCE</scope>
    <source>
        <strain evidence="3">LEGE 07157</strain>
    </source>
</reference>
<dbReference type="InterPro" id="IPR058065">
    <property type="entry name" value="LIC_10190-like"/>
</dbReference>
<protein>
    <recommendedName>
        <fullName evidence="2">DUF8201 domain-containing protein</fullName>
    </recommendedName>
</protein>
<dbReference type="InterPro" id="IPR058514">
    <property type="entry name" value="DUF8201"/>
</dbReference>
<feature type="domain" description="DUF8201" evidence="2">
    <location>
        <begin position="1"/>
        <end position="436"/>
    </location>
</feature>
<feature type="transmembrane region" description="Helical" evidence="1">
    <location>
        <begin position="499"/>
        <end position="518"/>
    </location>
</feature>
<feature type="transmembrane region" description="Helical" evidence="1">
    <location>
        <begin position="62"/>
        <end position="79"/>
    </location>
</feature>
<name>A0A8J7IWT1_9CYAN</name>
<proteinExistence type="predicted"/>
<dbReference type="Pfam" id="PF26626">
    <property type="entry name" value="DUF8201"/>
    <property type="match status" value="1"/>
</dbReference>
<dbReference type="Proteomes" id="UP000654482">
    <property type="component" value="Unassembled WGS sequence"/>
</dbReference>
<dbReference type="RefSeq" id="WP_194031361.1">
    <property type="nucleotide sequence ID" value="NZ_JADEWZ010000042.1"/>
</dbReference>
<dbReference type="NCBIfam" id="NF047510">
    <property type="entry name" value="LIC_10190_fam"/>
    <property type="match status" value="1"/>
</dbReference>
<keyword evidence="1" id="KW-0812">Transmembrane</keyword>
<keyword evidence="1" id="KW-1133">Transmembrane helix</keyword>
<evidence type="ECO:0000313" key="3">
    <source>
        <dbReference type="EMBL" id="MBE9118273.1"/>
    </source>
</evidence>
<organism evidence="3 4">
    <name type="scientific">Lusitaniella coriacea LEGE 07157</name>
    <dbReference type="NCBI Taxonomy" id="945747"/>
    <lineage>
        <taxon>Bacteria</taxon>
        <taxon>Bacillati</taxon>
        <taxon>Cyanobacteriota</taxon>
        <taxon>Cyanophyceae</taxon>
        <taxon>Spirulinales</taxon>
        <taxon>Lusitaniellaceae</taxon>
        <taxon>Lusitaniella</taxon>
    </lineage>
</organism>
<feature type="transmembrane region" description="Helical" evidence="1">
    <location>
        <begin position="301"/>
        <end position="334"/>
    </location>
</feature>